<protein>
    <submittedName>
        <fullName evidence="2">Uncharacterized protein</fullName>
    </submittedName>
</protein>
<dbReference type="Proteomes" id="UP000712600">
    <property type="component" value="Unassembled WGS sequence"/>
</dbReference>
<dbReference type="EMBL" id="QGKX02001347">
    <property type="protein sequence ID" value="KAF3521832.1"/>
    <property type="molecule type" value="Genomic_DNA"/>
</dbReference>
<accession>A0A8S9PTR7</accession>
<reference evidence="2" key="1">
    <citation type="submission" date="2019-12" db="EMBL/GenBank/DDBJ databases">
        <title>Genome sequencing and annotation of Brassica cretica.</title>
        <authorList>
            <person name="Studholme D.J."/>
            <person name="Sarris P."/>
        </authorList>
    </citation>
    <scope>NUCLEOTIDE SEQUENCE</scope>
    <source>
        <strain evidence="2">PFS-109/04</strain>
        <tissue evidence="2">Leaf</tissue>
    </source>
</reference>
<dbReference type="AlphaFoldDB" id="A0A8S9PTR7"/>
<proteinExistence type="predicted"/>
<keyword evidence="1" id="KW-0472">Membrane</keyword>
<evidence type="ECO:0000256" key="1">
    <source>
        <dbReference type="SAM" id="Phobius"/>
    </source>
</evidence>
<keyword evidence="1" id="KW-1133">Transmembrane helix</keyword>
<evidence type="ECO:0000313" key="2">
    <source>
        <dbReference type="EMBL" id="KAF3521832.1"/>
    </source>
</evidence>
<organism evidence="2 3">
    <name type="scientific">Brassica cretica</name>
    <name type="common">Mustard</name>
    <dbReference type="NCBI Taxonomy" id="69181"/>
    <lineage>
        <taxon>Eukaryota</taxon>
        <taxon>Viridiplantae</taxon>
        <taxon>Streptophyta</taxon>
        <taxon>Embryophyta</taxon>
        <taxon>Tracheophyta</taxon>
        <taxon>Spermatophyta</taxon>
        <taxon>Magnoliopsida</taxon>
        <taxon>eudicotyledons</taxon>
        <taxon>Gunneridae</taxon>
        <taxon>Pentapetalae</taxon>
        <taxon>rosids</taxon>
        <taxon>malvids</taxon>
        <taxon>Brassicales</taxon>
        <taxon>Brassicaceae</taxon>
        <taxon>Brassiceae</taxon>
        <taxon>Brassica</taxon>
    </lineage>
</organism>
<feature type="transmembrane region" description="Helical" evidence="1">
    <location>
        <begin position="6"/>
        <end position="25"/>
    </location>
</feature>
<gene>
    <name evidence="2" type="ORF">F2Q69_00047562</name>
</gene>
<keyword evidence="1" id="KW-0812">Transmembrane</keyword>
<sequence length="56" mass="6234">MLGRWVDLIAGGEISLGFFLVLSFFESGQFKGRRELPGNLIYCLECAEVVLKLIGK</sequence>
<evidence type="ECO:0000313" key="3">
    <source>
        <dbReference type="Proteomes" id="UP000712600"/>
    </source>
</evidence>
<comment type="caution">
    <text evidence="2">The sequence shown here is derived from an EMBL/GenBank/DDBJ whole genome shotgun (WGS) entry which is preliminary data.</text>
</comment>
<name>A0A8S9PTR7_BRACR</name>